<dbReference type="PROSITE" id="PS50865">
    <property type="entry name" value="ZF_MYND_2"/>
    <property type="match status" value="1"/>
</dbReference>
<keyword evidence="2 4" id="KW-0863">Zinc-finger</keyword>
<feature type="domain" description="MYND-type" evidence="6">
    <location>
        <begin position="260"/>
        <end position="313"/>
    </location>
</feature>
<dbReference type="InterPro" id="IPR002893">
    <property type="entry name" value="Znf_MYND"/>
</dbReference>
<accession>A0A067SE35</accession>
<keyword evidence="8" id="KW-1185">Reference proteome</keyword>
<evidence type="ECO:0000313" key="8">
    <source>
        <dbReference type="Proteomes" id="UP000027222"/>
    </source>
</evidence>
<keyword evidence="3" id="KW-0862">Zinc</keyword>
<gene>
    <name evidence="7" type="ORF">GALMADRAFT_146498</name>
</gene>
<feature type="region of interest" description="Disordered" evidence="5">
    <location>
        <begin position="314"/>
        <end position="337"/>
    </location>
</feature>
<evidence type="ECO:0000256" key="1">
    <source>
        <dbReference type="ARBA" id="ARBA00022723"/>
    </source>
</evidence>
<proteinExistence type="predicted"/>
<evidence type="ECO:0000313" key="7">
    <source>
        <dbReference type="EMBL" id="KDR68267.1"/>
    </source>
</evidence>
<dbReference type="GO" id="GO:0008270">
    <property type="term" value="F:zinc ion binding"/>
    <property type="evidence" value="ECO:0007669"/>
    <property type="project" value="UniProtKB-KW"/>
</dbReference>
<dbReference type="Proteomes" id="UP000027222">
    <property type="component" value="Unassembled WGS sequence"/>
</dbReference>
<evidence type="ECO:0000256" key="4">
    <source>
        <dbReference type="PROSITE-ProRule" id="PRU00134"/>
    </source>
</evidence>
<protein>
    <recommendedName>
        <fullName evidence="6">MYND-type domain-containing protein</fullName>
    </recommendedName>
</protein>
<evidence type="ECO:0000256" key="3">
    <source>
        <dbReference type="ARBA" id="ARBA00022833"/>
    </source>
</evidence>
<dbReference type="AlphaFoldDB" id="A0A067SE35"/>
<dbReference type="EMBL" id="KL142409">
    <property type="protein sequence ID" value="KDR68267.1"/>
    <property type="molecule type" value="Genomic_DNA"/>
</dbReference>
<evidence type="ECO:0000256" key="2">
    <source>
        <dbReference type="ARBA" id="ARBA00022771"/>
    </source>
</evidence>
<reference evidence="8" key="1">
    <citation type="journal article" date="2014" name="Proc. Natl. Acad. Sci. U.S.A.">
        <title>Extensive sampling of basidiomycete genomes demonstrates inadequacy of the white-rot/brown-rot paradigm for wood decay fungi.</title>
        <authorList>
            <person name="Riley R."/>
            <person name="Salamov A.A."/>
            <person name="Brown D.W."/>
            <person name="Nagy L.G."/>
            <person name="Floudas D."/>
            <person name="Held B.W."/>
            <person name="Levasseur A."/>
            <person name="Lombard V."/>
            <person name="Morin E."/>
            <person name="Otillar R."/>
            <person name="Lindquist E.A."/>
            <person name="Sun H."/>
            <person name="LaButti K.M."/>
            <person name="Schmutz J."/>
            <person name="Jabbour D."/>
            <person name="Luo H."/>
            <person name="Baker S.E."/>
            <person name="Pisabarro A.G."/>
            <person name="Walton J.D."/>
            <person name="Blanchette R.A."/>
            <person name="Henrissat B."/>
            <person name="Martin F."/>
            <person name="Cullen D."/>
            <person name="Hibbett D.S."/>
            <person name="Grigoriev I.V."/>
        </authorList>
    </citation>
    <scope>NUCLEOTIDE SEQUENCE [LARGE SCALE GENOMIC DNA]</scope>
    <source>
        <strain evidence="8">CBS 339.88</strain>
    </source>
</reference>
<name>A0A067SE35_GALM3</name>
<evidence type="ECO:0000259" key="6">
    <source>
        <dbReference type="PROSITE" id="PS50865"/>
    </source>
</evidence>
<dbReference type="Gene3D" id="6.10.140.2220">
    <property type="match status" value="1"/>
</dbReference>
<keyword evidence="1" id="KW-0479">Metal-binding</keyword>
<evidence type="ECO:0000256" key="5">
    <source>
        <dbReference type="SAM" id="MobiDB-lite"/>
    </source>
</evidence>
<feature type="compositionally biased region" description="Basic and acidic residues" evidence="5">
    <location>
        <begin position="316"/>
        <end position="325"/>
    </location>
</feature>
<dbReference type="Pfam" id="PF01753">
    <property type="entry name" value="zf-MYND"/>
    <property type="match status" value="1"/>
</dbReference>
<organism evidence="7 8">
    <name type="scientific">Galerina marginata (strain CBS 339.88)</name>
    <dbReference type="NCBI Taxonomy" id="685588"/>
    <lineage>
        <taxon>Eukaryota</taxon>
        <taxon>Fungi</taxon>
        <taxon>Dikarya</taxon>
        <taxon>Basidiomycota</taxon>
        <taxon>Agaricomycotina</taxon>
        <taxon>Agaricomycetes</taxon>
        <taxon>Agaricomycetidae</taxon>
        <taxon>Agaricales</taxon>
        <taxon>Agaricineae</taxon>
        <taxon>Strophariaceae</taxon>
        <taxon>Galerina</taxon>
    </lineage>
</organism>
<dbReference type="SUPFAM" id="SSF144232">
    <property type="entry name" value="HIT/MYND zinc finger-like"/>
    <property type="match status" value="1"/>
</dbReference>
<sequence>MAPKKIQKSRPDKHKDRTGWNASWEKELKIRYDAMELFTADQSNIVNHNTQKTSTSKPRPGLQEERVTHEMCKLQGDLVRLALERMNSDNFEQRWKESTQERREDFVLEGLYKACCVPEMERQRGWCPEMTVWNLAGNGGQSYIDLLMKFVPNNMGVKITEPTLISHPGLDAYYKKAEGATPPEIQKYRAYFIILTLWYILLAFYGENEEWTAYKPLRESNSESRVATVEILGDNWERKLRSIKRELKDDHIKFGAVTICWTCGKDASKLGPGQQLKVCARCKPIGRTIFYCSSECQKHDWKHGNPRPHKNICGRPESEIPDEVKAPSNENNKRIPLPVPGFKRSPALLHQISLQMKAEPPVDYFLVNPPPLADVGISLPPTFELGQTVKQMFLRKRDRAFKNGDHRAARFMYQFLKKYVEKAPKWTKLSIHYPVLSRLKTQFEKEYEGLDLDSDDIDPDDPTEDELGMAAEQMWAMSTLAQKGRKP</sequence>
<dbReference type="OrthoDB" id="3149405at2759"/>
<dbReference type="HOGENOM" id="CLU_041170_0_0_1"/>